<accession>A0A7J6KSC5</accession>
<sequence length="469" mass="52505">MTGTRPFDDEIDTELVRLRADLEDSSPSVPSSPGSPGDGPALVDRSSLGASSSAVPVREAEVVPLTRSSAIPPSPPLPVVPALPPPPPMSMVRGERSVLLSAECTLSRASSGEPPARRPRLHGREVSEGWAEDSPYAAEERPYFSATSEWETRASLLLSQDASRPPPTVSRSPTPRSSVGSLPPSSALEEALADLPPLPEAPTAEMIARRRSAAETRVVLLERLRHIEEELRRMGPPPARPYRGVPREENSYPPPYVPAAPAILRWLHSGDIPAAAVTIHCDYGHRYGEPRSECTVLFCCAIHAESSVHRIMRLSRERPLRPRAYTFVARSNRTFDLNLWDQQGRRSGLDKPEALVDLLYKYEVAKNQFENVPLPFTRFHRWPMFYQDIRSYEWLLAEQHAYPYGADFEDVSINYIWRRTGLNAGLEEVVYPLLDYYRDVPNIMFVSILSRPGAANYPNPIKYNLERRT</sequence>
<protein>
    <submittedName>
        <fullName evidence="2">Uncharacterized protein</fullName>
    </submittedName>
</protein>
<dbReference type="EMBL" id="JAAPAO010001554">
    <property type="protein sequence ID" value="KAF4649396.1"/>
    <property type="molecule type" value="Genomic_DNA"/>
</dbReference>
<reference evidence="2 3" key="1">
    <citation type="submission" date="2020-04" db="EMBL/GenBank/DDBJ databases">
        <title>Perkinsus chesapeaki whole genome sequence.</title>
        <authorList>
            <person name="Bogema D.R."/>
        </authorList>
    </citation>
    <scope>NUCLEOTIDE SEQUENCE [LARGE SCALE GENOMIC DNA]</scope>
    <source>
        <strain evidence="2">ATCC PRA-425</strain>
    </source>
</reference>
<dbReference type="Proteomes" id="UP000591131">
    <property type="component" value="Unassembled WGS sequence"/>
</dbReference>
<dbReference type="OrthoDB" id="440041at2759"/>
<evidence type="ECO:0000313" key="2">
    <source>
        <dbReference type="EMBL" id="KAF4649396.1"/>
    </source>
</evidence>
<gene>
    <name evidence="2" type="ORF">FOL47_002121</name>
</gene>
<feature type="compositionally biased region" description="Pro residues" evidence="1">
    <location>
        <begin position="72"/>
        <end position="89"/>
    </location>
</feature>
<feature type="compositionally biased region" description="Low complexity" evidence="1">
    <location>
        <begin position="25"/>
        <end position="40"/>
    </location>
</feature>
<comment type="caution">
    <text evidence="2">The sequence shown here is derived from an EMBL/GenBank/DDBJ whole genome shotgun (WGS) entry which is preliminary data.</text>
</comment>
<organism evidence="2 3">
    <name type="scientific">Perkinsus chesapeaki</name>
    <name type="common">Clam parasite</name>
    <name type="synonym">Perkinsus andrewsi</name>
    <dbReference type="NCBI Taxonomy" id="330153"/>
    <lineage>
        <taxon>Eukaryota</taxon>
        <taxon>Sar</taxon>
        <taxon>Alveolata</taxon>
        <taxon>Perkinsozoa</taxon>
        <taxon>Perkinsea</taxon>
        <taxon>Perkinsida</taxon>
        <taxon>Perkinsidae</taxon>
        <taxon>Perkinsus</taxon>
    </lineage>
</organism>
<keyword evidence="3" id="KW-1185">Reference proteome</keyword>
<evidence type="ECO:0000313" key="3">
    <source>
        <dbReference type="Proteomes" id="UP000591131"/>
    </source>
</evidence>
<feature type="region of interest" description="Disordered" evidence="1">
    <location>
        <begin position="158"/>
        <end position="186"/>
    </location>
</feature>
<feature type="compositionally biased region" description="Low complexity" evidence="1">
    <location>
        <begin position="169"/>
        <end position="179"/>
    </location>
</feature>
<evidence type="ECO:0000256" key="1">
    <source>
        <dbReference type="SAM" id="MobiDB-lite"/>
    </source>
</evidence>
<dbReference type="AlphaFoldDB" id="A0A7J6KSC5"/>
<name>A0A7J6KSC5_PERCH</name>
<feature type="region of interest" description="Disordered" evidence="1">
    <location>
        <begin position="19"/>
        <end position="94"/>
    </location>
</feature>
<feature type="region of interest" description="Disordered" evidence="1">
    <location>
        <begin position="106"/>
        <end position="133"/>
    </location>
</feature>
<proteinExistence type="predicted"/>